<protein>
    <submittedName>
        <fullName evidence="2">Uncharacterized protein</fullName>
    </submittedName>
</protein>
<dbReference type="Proteomes" id="UP000641152">
    <property type="component" value="Unassembled WGS sequence"/>
</dbReference>
<evidence type="ECO:0000256" key="1">
    <source>
        <dbReference type="SAM" id="Phobius"/>
    </source>
</evidence>
<sequence>MNKATFHTTWIVLIAILAAAFRYEYPDNNVTDVTVVLAVVAFGITLLIDFIWKKANKKKVETPNNENKKDTSA</sequence>
<comment type="caution">
    <text evidence="2">The sequence shown here is derived from an EMBL/GenBank/DDBJ whole genome shotgun (WGS) entry which is preliminary data.</text>
</comment>
<dbReference type="RefSeq" id="WP_192393011.1">
    <property type="nucleotide sequence ID" value="NZ_CAJHIU010000001.1"/>
</dbReference>
<organism evidence="2 3">
    <name type="scientific">Methylomonas fluvii</name>
    <dbReference type="NCBI Taxonomy" id="1854564"/>
    <lineage>
        <taxon>Bacteria</taxon>
        <taxon>Pseudomonadati</taxon>
        <taxon>Pseudomonadota</taxon>
        <taxon>Gammaproteobacteria</taxon>
        <taxon>Methylococcales</taxon>
        <taxon>Methylococcaceae</taxon>
        <taxon>Methylomonas</taxon>
    </lineage>
</organism>
<keyword evidence="1" id="KW-0472">Membrane</keyword>
<accession>A0ABR9DD67</accession>
<reference evidence="2 3" key="1">
    <citation type="submission" date="2020-09" db="EMBL/GenBank/DDBJ databases">
        <title>Methylomonas albis sp. nov. and Methylomonas fluvii sp. nov.: Two cold-adapted methanotrophs from the River Elbe and an amended description of Methylovulum psychrotolerans strain Eb1.</title>
        <authorList>
            <person name="Bussmann I.K."/>
            <person name="Klings K.-W."/>
            <person name="Warnstedt J."/>
            <person name="Hoppert M."/>
            <person name="Saborowski A."/>
            <person name="Horn F."/>
            <person name="Liebner S."/>
        </authorList>
    </citation>
    <scope>NUCLEOTIDE SEQUENCE [LARGE SCALE GENOMIC DNA]</scope>
    <source>
        <strain evidence="2 3">EbB</strain>
    </source>
</reference>
<name>A0ABR9DD67_9GAMM</name>
<feature type="transmembrane region" description="Helical" evidence="1">
    <location>
        <begin position="32"/>
        <end position="52"/>
    </location>
</feature>
<keyword evidence="1" id="KW-0812">Transmembrane</keyword>
<dbReference type="EMBL" id="JACXST010000001">
    <property type="protein sequence ID" value="MBD9360233.1"/>
    <property type="molecule type" value="Genomic_DNA"/>
</dbReference>
<proteinExistence type="predicted"/>
<evidence type="ECO:0000313" key="2">
    <source>
        <dbReference type="EMBL" id="MBD9360233.1"/>
    </source>
</evidence>
<keyword evidence="1" id="KW-1133">Transmembrane helix</keyword>
<gene>
    <name evidence="2" type="ORF">EBB_06735</name>
</gene>
<keyword evidence="3" id="KW-1185">Reference proteome</keyword>
<evidence type="ECO:0000313" key="3">
    <source>
        <dbReference type="Proteomes" id="UP000641152"/>
    </source>
</evidence>